<evidence type="ECO:0000313" key="4">
    <source>
        <dbReference type="Proteomes" id="UP001303046"/>
    </source>
</evidence>
<feature type="chain" id="PRO_5046893507" description="MANSC domain-containing protein" evidence="2">
    <location>
        <begin position="17"/>
        <end position="246"/>
    </location>
</feature>
<name>A0ABR1BZV1_NECAM</name>
<sequence>MFVYFCVLLLLRLAASLDVFCGSLTIFEQQRFGTNSLALSSQETNDLKQCLELCCSVMNCRGVTFTGVIVPHEGQPNCLLVGCRGDSCDMNQRAEYADGLISVLINRTMVESAVFTNFSVLENSTPNSPSGTNLGYTTTAATNTATNTIATTATTATTTYPDPTTTTTVAVETSSNTIKTHDRSITHTLAPVWAVGLAIVIAVVCVGLNLGLLSAYICYRRQRSRKQTAQISANKGPTLHAYNPTL</sequence>
<keyword evidence="2" id="KW-0732">Signal</keyword>
<dbReference type="Proteomes" id="UP001303046">
    <property type="component" value="Unassembled WGS sequence"/>
</dbReference>
<proteinExistence type="predicted"/>
<evidence type="ECO:0000313" key="3">
    <source>
        <dbReference type="EMBL" id="KAK6731859.1"/>
    </source>
</evidence>
<evidence type="ECO:0008006" key="5">
    <source>
        <dbReference type="Google" id="ProtNLM"/>
    </source>
</evidence>
<accession>A0ABR1BZV1</accession>
<feature type="transmembrane region" description="Helical" evidence="1">
    <location>
        <begin position="192"/>
        <end position="219"/>
    </location>
</feature>
<keyword evidence="4" id="KW-1185">Reference proteome</keyword>
<protein>
    <recommendedName>
        <fullName evidence="5">MANSC domain-containing protein</fullName>
    </recommendedName>
</protein>
<gene>
    <name evidence="3" type="primary">Necator_chrI.g4117</name>
    <name evidence="3" type="ORF">RB195_007988</name>
</gene>
<keyword evidence="1" id="KW-0812">Transmembrane</keyword>
<keyword evidence="1" id="KW-1133">Transmembrane helix</keyword>
<organism evidence="3 4">
    <name type="scientific">Necator americanus</name>
    <name type="common">Human hookworm</name>
    <dbReference type="NCBI Taxonomy" id="51031"/>
    <lineage>
        <taxon>Eukaryota</taxon>
        <taxon>Metazoa</taxon>
        <taxon>Ecdysozoa</taxon>
        <taxon>Nematoda</taxon>
        <taxon>Chromadorea</taxon>
        <taxon>Rhabditida</taxon>
        <taxon>Rhabditina</taxon>
        <taxon>Rhabditomorpha</taxon>
        <taxon>Strongyloidea</taxon>
        <taxon>Ancylostomatidae</taxon>
        <taxon>Bunostominae</taxon>
        <taxon>Necator</taxon>
    </lineage>
</organism>
<evidence type="ECO:0000256" key="1">
    <source>
        <dbReference type="SAM" id="Phobius"/>
    </source>
</evidence>
<feature type="signal peptide" evidence="2">
    <location>
        <begin position="1"/>
        <end position="16"/>
    </location>
</feature>
<reference evidence="3 4" key="1">
    <citation type="submission" date="2023-08" db="EMBL/GenBank/DDBJ databases">
        <title>A Necator americanus chromosomal reference genome.</title>
        <authorList>
            <person name="Ilik V."/>
            <person name="Petrzelkova K.J."/>
            <person name="Pardy F."/>
            <person name="Fuh T."/>
            <person name="Niatou-Singa F.S."/>
            <person name="Gouil Q."/>
            <person name="Baker L."/>
            <person name="Ritchie M.E."/>
            <person name="Jex A.R."/>
            <person name="Gazzola D."/>
            <person name="Li H."/>
            <person name="Toshio Fujiwara R."/>
            <person name="Zhan B."/>
            <person name="Aroian R.V."/>
            <person name="Pafco B."/>
            <person name="Schwarz E.M."/>
        </authorList>
    </citation>
    <scope>NUCLEOTIDE SEQUENCE [LARGE SCALE GENOMIC DNA]</scope>
    <source>
        <strain evidence="3 4">Aroian</strain>
        <tissue evidence="3">Whole animal</tissue>
    </source>
</reference>
<comment type="caution">
    <text evidence="3">The sequence shown here is derived from an EMBL/GenBank/DDBJ whole genome shotgun (WGS) entry which is preliminary data.</text>
</comment>
<dbReference type="EMBL" id="JAVFWL010000001">
    <property type="protein sequence ID" value="KAK6731859.1"/>
    <property type="molecule type" value="Genomic_DNA"/>
</dbReference>
<evidence type="ECO:0000256" key="2">
    <source>
        <dbReference type="SAM" id="SignalP"/>
    </source>
</evidence>
<keyword evidence="1" id="KW-0472">Membrane</keyword>